<dbReference type="OrthoDB" id="3638396at2759"/>
<dbReference type="AlphaFoldDB" id="A0A139I4P1"/>
<dbReference type="Proteomes" id="UP000073492">
    <property type="component" value="Unassembled WGS sequence"/>
</dbReference>
<dbReference type="PROSITE" id="PS50181">
    <property type="entry name" value="FBOX"/>
    <property type="match status" value="1"/>
</dbReference>
<sequence length="331" mass="37333">MATSLDALPAEIQLAVLSWLPAKDIQKCRRINQYFQQLIDLIENQQLCVGPSISRSLDRLKQLTDKYCDYPLGTTAEDARIATPVAVFCRDADTCTSLLGTPTAFLDALVAFLRLRGIVIPSSDHKNRKGVSLFSDRLSRFSRHWVYRLTGEVVRQRDGSSEAHSSSQLVAEMAQRLLDYHMFHNDQELEADLRNLLIAASQDGLKILGLREPKDMLRWLDIIAAEPGVFSEIPTLPGEQYSRTSAMTWGIVPRAARLSDQELAHELNKRAKALNMPQMGETSPFKYMVHTTWARDHVQAAVSAKVDNIVRAAVLEEMFLLEKPKAQPDWF</sequence>
<reference evidence="2 3" key="1">
    <citation type="submission" date="2015-07" db="EMBL/GenBank/DDBJ databases">
        <title>Comparative genomics of the Sigatoka disease complex on banana suggests a link between parallel evolutionary changes in Pseudocercospora fijiensis and Pseudocercospora eumusae and increased virulence on the banana host.</title>
        <authorList>
            <person name="Chang T.-C."/>
            <person name="Salvucci A."/>
            <person name="Crous P.W."/>
            <person name="Stergiopoulos I."/>
        </authorList>
    </citation>
    <scope>NUCLEOTIDE SEQUENCE [LARGE SCALE GENOMIC DNA]</scope>
    <source>
        <strain evidence="2 3">CBS 116634</strain>
    </source>
</reference>
<evidence type="ECO:0000313" key="2">
    <source>
        <dbReference type="EMBL" id="KXT09674.1"/>
    </source>
</evidence>
<dbReference type="EMBL" id="LFZO01000316">
    <property type="protein sequence ID" value="KXT09674.1"/>
    <property type="molecule type" value="Genomic_DNA"/>
</dbReference>
<comment type="caution">
    <text evidence="2">The sequence shown here is derived from an EMBL/GenBank/DDBJ whole genome shotgun (WGS) entry which is preliminary data.</text>
</comment>
<name>A0A139I4P1_9PEZI</name>
<proteinExistence type="predicted"/>
<dbReference type="InterPro" id="IPR001810">
    <property type="entry name" value="F-box_dom"/>
</dbReference>
<evidence type="ECO:0000313" key="3">
    <source>
        <dbReference type="Proteomes" id="UP000073492"/>
    </source>
</evidence>
<evidence type="ECO:0000259" key="1">
    <source>
        <dbReference type="PROSITE" id="PS50181"/>
    </source>
</evidence>
<organism evidence="2 3">
    <name type="scientific">Pseudocercospora musae</name>
    <dbReference type="NCBI Taxonomy" id="113226"/>
    <lineage>
        <taxon>Eukaryota</taxon>
        <taxon>Fungi</taxon>
        <taxon>Dikarya</taxon>
        <taxon>Ascomycota</taxon>
        <taxon>Pezizomycotina</taxon>
        <taxon>Dothideomycetes</taxon>
        <taxon>Dothideomycetidae</taxon>
        <taxon>Mycosphaerellales</taxon>
        <taxon>Mycosphaerellaceae</taxon>
        <taxon>Pseudocercospora</taxon>
    </lineage>
</organism>
<accession>A0A139I4P1</accession>
<feature type="domain" description="F-box" evidence="1">
    <location>
        <begin position="2"/>
        <end position="40"/>
    </location>
</feature>
<dbReference type="InterPro" id="IPR036047">
    <property type="entry name" value="F-box-like_dom_sf"/>
</dbReference>
<gene>
    <name evidence="2" type="ORF">AC579_9978</name>
</gene>
<dbReference type="Gene3D" id="1.20.1280.50">
    <property type="match status" value="1"/>
</dbReference>
<keyword evidence="3" id="KW-1185">Reference proteome</keyword>
<dbReference type="SUPFAM" id="SSF81383">
    <property type="entry name" value="F-box domain"/>
    <property type="match status" value="1"/>
</dbReference>
<protein>
    <recommendedName>
        <fullName evidence="1">F-box domain-containing protein</fullName>
    </recommendedName>
</protein>